<feature type="region of interest" description="Disordered" evidence="3">
    <location>
        <begin position="878"/>
        <end position="907"/>
    </location>
</feature>
<dbReference type="EMBL" id="PDLM01000012">
    <property type="protein sequence ID" value="RDW64908.1"/>
    <property type="molecule type" value="Genomic_DNA"/>
</dbReference>
<dbReference type="GO" id="GO:0006355">
    <property type="term" value="P:regulation of DNA-templated transcription"/>
    <property type="evidence" value="ECO:0007669"/>
    <property type="project" value="InterPro"/>
</dbReference>
<feature type="compositionally biased region" description="Low complexity" evidence="3">
    <location>
        <begin position="1"/>
        <end position="16"/>
    </location>
</feature>
<feature type="compositionally biased region" description="Polar residues" evidence="3">
    <location>
        <begin position="1003"/>
        <end position="1014"/>
    </location>
</feature>
<feature type="compositionally biased region" description="Polar residues" evidence="3">
    <location>
        <begin position="1108"/>
        <end position="1123"/>
    </location>
</feature>
<feature type="region of interest" description="Disordered" evidence="3">
    <location>
        <begin position="675"/>
        <end position="703"/>
    </location>
</feature>
<proteinExistence type="predicted"/>
<dbReference type="Proteomes" id="UP000256645">
    <property type="component" value="Unassembled WGS sequence"/>
</dbReference>
<feature type="compositionally biased region" description="Acidic residues" evidence="3">
    <location>
        <begin position="341"/>
        <end position="373"/>
    </location>
</feature>
<feature type="region of interest" description="Disordered" evidence="3">
    <location>
        <begin position="399"/>
        <end position="420"/>
    </location>
</feature>
<protein>
    <submittedName>
        <fullName evidence="4">Uncharacterized protein</fullName>
    </submittedName>
</protein>
<organism evidence="4 5">
    <name type="scientific">Coleophoma cylindrospora</name>
    <dbReference type="NCBI Taxonomy" id="1849047"/>
    <lineage>
        <taxon>Eukaryota</taxon>
        <taxon>Fungi</taxon>
        <taxon>Dikarya</taxon>
        <taxon>Ascomycota</taxon>
        <taxon>Pezizomycotina</taxon>
        <taxon>Leotiomycetes</taxon>
        <taxon>Helotiales</taxon>
        <taxon>Dermateaceae</taxon>
        <taxon>Coleophoma</taxon>
    </lineage>
</organism>
<dbReference type="PROSITE" id="PS00354">
    <property type="entry name" value="HMGI_Y"/>
    <property type="match status" value="1"/>
</dbReference>
<feature type="compositionally biased region" description="Polar residues" evidence="3">
    <location>
        <begin position="849"/>
        <end position="859"/>
    </location>
</feature>
<feature type="compositionally biased region" description="Low complexity" evidence="3">
    <location>
        <begin position="198"/>
        <end position="210"/>
    </location>
</feature>
<feature type="region of interest" description="Disordered" evidence="3">
    <location>
        <begin position="783"/>
        <end position="859"/>
    </location>
</feature>
<keyword evidence="5" id="KW-1185">Reference proteome</keyword>
<feature type="compositionally biased region" description="Basic and acidic residues" evidence="3">
    <location>
        <begin position="1496"/>
        <end position="1512"/>
    </location>
</feature>
<feature type="region of interest" description="Disordered" evidence="3">
    <location>
        <begin position="1092"/>
        <end position="1142"/>
    </location>
</feature>
<feature type="compositionally biased region" description="Low complexity" evidence="3">
    <location>
        <begin position="690"/>
        <end position="703"/>
    </location>
</feature>
<feature type="compositionally biased region" description="Basic and acidic residues" evidence="3">
    <location>
        <begin position="788"/>
        <end position="804"/>
    </location>
</feature>
<feature type="compositionally biased region" description="Polar residues" evidence="3">
    <location>
        <begin position="806"/>
        <end position="831"/>
    </location>
</feature>
<feature type="compositionally biased region" description="Basic residues" evidence="3">
    <location>
        <begin position="23"/>
        <end position="32"/>
    </location>
</feature>
<dbReference type="OrthoDB" id="3946221at2759"/>
<feature type="compositionally biased region" description="Basic and acidic residues" evidence="3">
    <location>
        <begin position="1524"/>
        <end position="1536"/>
    </location>
</feature>
<feature type="compositionally biased region" description="Acidic residues" evidence="3">
    <location>
        <begin position="243"/>
        <end position="252"/>
    </location>
</feature>
<feature type="compositionally biased region" description="Low complexity" evidence="3">
    <location>
        <begin position="1206"/>
        <end position="1227"/>
    </location>
</feature>
<feature type="region of interest" description="Disordered" evidence="3">
    <location>
        <begin position="1174"/>
        <end position="1227"/>
    </location>
</feature>
<sequence length="1536" mass="168224">MEEALLLSSPDPLGDSTELISPPKRRTPKMRRSLPMPGSSPKKQTFELDVGNELSPQKIRVTVEAGEERGNLFSHYTDRRAISPSPYRPQVNRRGERTTTTTIPLKGLSDTEDDPPAVTPKRGRGRPRKSGTPITTKKKGRVSTPAKSPRKRKSIGSLVDGDDSGDWDFQIGKGVSMGRGKGRSRSRSQKATSRGATPAPSEPAAAEQPELSVASKRGRRKSIAPEEIVVLRDENESSREVDQDTEMYDGEMDGVLSPLNHNIPRHIRDSPIAPAVAAEDHEQIDNAAAPPNAGPPSPPRPSSVKIPDSSQRSVTYPTPPSSSKEPQNIQAEDITNKSPNLDEEMEFELENQDQEVEREEQSEPQSEDDEQVEFDTILESEEFSMISIDSVPSLREHFSSPLVEELETPKEGPRPKSSLRITETVESQNDSFSSISNSILEAATPAPIPRNRNLLSAQETKHDDSFSSIPAEILEAATPAPNPQSKYLLSDRGRHIDESSPYVSSTLRKTHLSRLLPKKRSKLNESLTSVAPAAQQKSTPAPESSKLVADDDNSFSAIPPSILEAATPAPIRQIPSRSPGIQQASISKASASPLLAPRLSISDSTPSPIAEAHDITENADNKENTPIASEQTAHSQANEPSFLDSHMRSSPPSLHPRNFANSLHEEPLYPDLAATPATQFSSPSLPPPILSSQPSRRPSIPQSERLGLSSATRAGRALQDLVVPSSPRSRSQSLGSPFKSPLTERRSSSPTRESQIELEARRDSRTLPLPKLDLANNVFANLGPLSQGRERSSSFRPGSEDRRGSPSHTNASKSIQFEDPFSNSGSKSLRSPSPEEKRAYSLGLPGVSPHSNSVLSNGKSLDQSMMSVDVMSWQADVNTPDKDVHHDKSSAPNAGIGSSRGSIRASAQRQAALEAQWAAERAATSRQIRSASKRDVVVIDSDSESQFSKTPSAEIPAEERLEEDEDYDLLLETINSSSPQIPQREQEEEYTGAFGASRRRSVRSTWGQHSNGSAHSDRASRKASPRNTVLQSKDFGSKKEQPARNYAGLKQNLLSDEDVDMSYWSIPQKVNFTPKVRSSAALNLSALLASPGKDLPVLSNAPEEASPRTASNYSSKPEVSVASTKPMIENDGAAESDISERTSFKKIPQKAAFKPRVRSNGIADLSSMLNSPVKSMPVLPSYSSEERQEATTSPTDAEDSIAVPQTEESFVVTTESSSTPEPTYTPVPQKAAFRPQVREAGNTAMSDKFIISPVKSTFMPKLSGETSRDNLFRQPATVTNPLKMASIGRTNSLTVVGMSSPQRQPPVYGDRDEKENQFINNRTSQWCETVRIAAPQPLDHSPTKSILRSPDRQLFAESTPGKNVAWVSSSPSPSNDNTLLSATTWSNDHWELLKQIIEAWKPEGWTRDPTCPKVPSNTPKRRRSFHETRVVSKLLGKVIHSQGERMRLEQWHLEAVDEFREEVPGWQEVPICLRLLALIIGAERRENGTVHLRAEMRARGDDPDKEWKERKAAAKLAKAKSKAKSKESVKGKERSV</sequence>
<dbReference type="InterPro" id="IPR000637">
    <property type="entry name" value="HMGI/Y_DNA-bd_CS"/>
</dbReference>
<comment type="caution">
    <text evidence="4">The sequence shown here is derived from an EMBL/GenBank/DDBJ whole genome shotgun (WGS) entry which is preliminary data.</text>
</comment>
<feature type="region of interest" description="Disordered" evidence="3">
    <location>
        <begin position="929"/>
        <end position="959"/>
    </location>
</feature>
<comment type="subcellular location">
    <subcellularLocation>
        <location evidence="1">Nucleus</location>
    </subcellularLocation>
</comment>
<evidence type="ECO:0000313" key="4">
    <source>
        <dbReference type="EMBL" id="RDW64908.1"/>
    </source>
</evidence>
<feature type="compositionally biased region" description="Basic and acidic residues" evidence="3">
    <location>
        <begin position="879"/>
        <end position="889"/>
    </location>
</feature>
<feature type="region of interest" description="Disordered" evidence="3">
    <location>
        <begin position="721"/>
        <end position="764"/>
    </location>
</feature>
<feature type="region of interest" description="Disordered" evidence="3">
    <location>
        <begin position="1"/>
        <end position="53"/>
    </location>
</feature>
<accession>A0A3D8QT98</accession>
<evidence type="ECO:0000256" key="2">
    <source>
        <dbReference type="ARBA" id="ARBA00023242"/>
    </source>
</evidence>
<gene>
    <name evidence="4" type="ORF">BP6252_10559</name>
</gene>
<keyword evidence="2" id="KW-0539">Nucleus</keyword>
<dbReference type="GO" id="GO:0005634">
    <property type="term" value="C:nucleus"/>
    <property type="evidence" value="ECO:0007669"/>
    <property type="project" value="UniProtKB-SubCell"/>
</dbReference>
<feature type="region of interest" description="Disordered" evidence="3">
    <location>
        <begin position="1496"/>
        <end position="1536"/>
    </location>
</feature>
<feature type="region of interest" description="Disordered" evidence="3">
    <location>
        <begin position="975"/>
        <end position="1048"/>
    </location>
</feature>
<reference evidence="4 5" key="1">
    <citation type="journal article" date="2018" name="IMA Fungus">
        <title>IMA Genome-F 9: Draft genome sequence of Annulohypoxylon stygium, Aspergillus mulundensis, Berkeleyomyces basicola (syn. Thielaviopsis basicola), Ceratocystis smalleyi, two Cercospora beticola strains, Coleophoma cylindrospora, Fusarium fracticaudum, Phialophora cf. hyalina, and Morchella septimelata.</title>
        <authorList>
            <person name="Wingfield B.D."/>
            <person name="Bills G.F."/>
            <person name="Dong Y."/>
            <person name="Huang W."/>
            <person name="Nel W.J."/>
            <person name="Swalarsk-Parry B.S."/>
            <person name="Vaghefi N."/>
            <person name="Wilken P.M."/>
            <person name="An Z."/>
            <person name="de Beer Z.W."/>
            <person name="De Vos L."/>
            <person name="Chen L."/>
            <person name="Duong T.A."/>
            <person name="Gao Y."/>
            <person name="Hammerbacher A."/>
            <person name="Kikkert J.R."/>
            <person name="Li Y."/>
            <person name="Li H."/>
            <person name="Li K."/>
            <person name="Li Q."/>
            <person name="Liu X."/>
            <person name="Ma X."/>
            <person name="Naidoo K."/>
            <person name="Pethybridge S.J."/>
            <person name="Sun J."/>
            <person name="Steenkamp E.T."/>
            <person name="van der Nest M.A."/>
            <person name="van Wyk S."/>
            <person name="Wingfield M.J."/>
            <person name="Xiong C."/>
            <person name="Yue Q."/>
            <person name="Zhang X."/>
        </authorList>
    </citation>
    <scope>NUCLEOTIDE SEQUENCE [LARGE SCALE GENOMIC DNA]</scope>
    <source>
        <strain evidence="4 5">BP6252</strain>
    </source>
</reference>
<feature type="compositionally biased region" description="Basic and acidic residues" evidence="3">
    <location>
        <begin position="754"/>
        <end position="764"/>
    </location>
</feature>
<evidence type="ECO:0000256" key="1">
    <source>
        <dbReference type="ARBA" id="ARBA00004123"/>
    </source>
</evidence>
<evidence type="ECO:0000313" key="5">
    <source>
        <dbReference type="Proteomes" id="UP000256645"/>
    </source>
</evidence>
<feature type="compositionally biased region" description="Polar residues" evidence="3">
    <location>
        <begin position="628"/>
        <end position="639"/>
    </location>
</feature>
<feature type="compositionally biased region" description="Polar residues" evidence="3">
    <location>
        <begin position="524"/>
        <end position="542"/>
    </location>
</feature>
<feature type="compositionally biased region" description="Low complexity" evidence="3">
    <location>
        <begin position="894"/>
        <end position="907"/>
    </location>
</feature>
<feature type="compositionally biased region" description="Basic and acidic residues" evidence="3">
    <location>
        <begin position="229"/>
        <end position="242"/>
    </location>
</feature>
<feature type="compositionally biased region" description="Basic residues" evidence="3">
    <location>
        <begin position="508"/>
        <end position="521"/>
    </location>
</feature>
<feature type="region of interest" description="Disordered" evidence="3">
    <location>
        <begin position="628"/>
        <end position="660"/>
    </location>
</feature>
<feature type="compositionally biased region" description="Pro residues" evidence="3">
    <location>
        <begin position="292"/>
        <end position="301"/>
    </location>
</feature>
<evidence type="ECO:0000256" key="3">
    <source>
        <dbReference type="SAM" id="MobiDB-lite"/>
    </source>
</evidence>
<feature type="compositionally biased region" description="Basic and acidic residues" evidence="3">
    <location>
        <begin position="70"/>
        <end position="81"/>
    </location>
</feature>
<feature type="compositionally biased region" description="Low complexity" evidence="3">
    <location>
        <begin position="721"/>
        <end position="736"/>
    </location>
</feature>
<name>A0A3D8QT98_9HELO</name>
<dbReference type="STRING" id="1849047.A0A3D8QT98"/>
<feature type="region of interest" description="Disordered" evidence="3">
    <location>
        <begin position="70"/>
        <end position="373"/>
    </location>
</feature>
<feature type="region of interest" description="Disordered" evidence="3">
    <location>
        <begin position="499"/>
        <end position="588"/>
    </location>
</feature>
<feature type="compositionally biased region" description="Polar residues" evidence="3">
    <location>
        <begin position="308"/>
        <end position="330"/>
    </location>
</feature>